<sequence length="115" mass="12367">MLTLPLRLLRYATEAVQEETAMRRAARTVLIALVLALGPAGAAFSQSAAEQASPPAASATIQAQDNQNEDDDDAGLWGLFGLLGLAGLIPWRKNRDRDRHGYQESTRSTGRSTGM</sequence>
<reference evidence="5" key="1">
    <citation type="submission" date="2017-11" db="EMBL/GenBank/DDBJ databases">
        <authorList>
            <person name="Wibberg D."/>
        </authorList>
    </citation>
    <scope>NUCLEOTIDE SEQUENCE [LARGE SCALE GENOMIC DNA]</scope>
</reference>
<feature type="compositionally biased region" description="Polar residues" evidence="1">
    <location>
        <begin position="103"/>
        <end position="115"/>
    </location>
</feature>
<feature type="region of interest" description="Disordered" evidence="1">
    <location>
        <begin position="96"/>
        <end position="115"/>
    </location>
</feature>
<evidence type="ECO:0000256" key="1">
    <source>
        <dbReference type="SAM" id="MobiDB-lite"/>
    </source>
</evidence>
<feature type="transmembrane region" description="Helical" evidence="2">
    <location>
        <begin position="74"/>
        <end position="91"/>
    </location>
</feature>
<proteinExistence type="predicted"/>
<keyword evidence="2" id="KW-0812">Transmembrane</keyword>
<evidence type="ECO:0000313" key="4">
    <source>
        <dbReference type="EMBL" id="SOR84480.1"/>
    </source>
</evidence>
<accession>A0A2N9AZP4</accession>
<keyword evidence="5" id="KW-1185">Reference proteome</keyword>
<dbReference type="AlphaFoldDB" id="A0A2N9AZP4"/>
<name>A0A2N9AZP4_STRCX</name>
<reference evidence="3" key="2">
    <citation type="submission" date="2017-11" db="EMBL/GenBank/DDBJ databases">
        <authorList>
            <person name="Han C.G."/>
        </authorList>
    </citation>
    <scope>NUCLEOTIDE SEQUENCE [LARGE SCALE GENOMIC DNA]</scope>
    <source>
        <strain evidence="3">NRRL3882</strain>
    </source>
</reference>
<keyword evidence="2" id="KW-0472">Membrane</keyword>
<dbReference type="RefSeq" id="WP_010040442.1">
    <property type="nucleotide sequence ID" value="NZ_LT962942.1"/>
</dbReference>
<evidence type="ECO:0000313" key="5">
    <source>
        <dbReference type="Proteomes" id="UP000235464"/>
    </source>
</evidence>
<dbReference type="EMBL" id="LT963352">
    <property type="protein sequence ID" value="SOR76546.1"/>
    <property type="molecule type" value="Genomic_DNA"/>
</dbReference>
<protein>
    <recommendedName>
        <fullName evidence="6">MYXO-CTERM domain-containing protein</fullName>
    </recommendedName>
</protein>
<dbReference type="Proteomes" id="UP000235464">
    <property type="component" value="Chromosome I"/>
</dbReference>
<evidence type="ECO:0000256" key="2">
    <source>
        <dbReference type="SAM" id="Phobius"/>
    </source>
</evidence>
<dbReference type="NCBIfam" id="NF041742">
    <property type="entry name" value="WGxxGxxG_fam"/>
    <property type="match status" value="1"/>
</dbReference>
<feature type="region of interest" description="Disordered" evidence="1">
    <location>
        <begin position="45"/>
        <end position="72"/>
    </location>
</feature>
<dbReference type="EMBL" id="LT963352">
    <property type="protein sequence ID" value="SOR84480.1"/>
    <property type="molecule type" value="Genomic_DNA"/>
</dbReference>
<organism evidence="3 5">
    <name type="scientific">Streptomyces chartreusis NRRL 3882</name>
    <dbReference type="NCBI Taxonomy" id="1079985"/>
    <lineage>
        <taxon>Bacteria</taxon>
        <taxon>Bacillati</taxon>
        <taxon>Actinomycetota</taxon>
        <taxon>Actinomycetes</taxon>
        <taxon>Kitasatosporales</taxon>
        <taxon>Streptomycetaceae</taxon>
        <taxon>Streptomyces</taxon>
    </lineage>
</organism>
<feature type="compositionally biased region" description="Low complexity" evidence="1">
    <location>
        <begin position="45"/>
        <end position="66"/>
    </location>
</feature>
<evidence type="ECO:0000313" key="3">
    <source>
        <dbReference type="EMBL" id="SOR76546.1"/>
    </source>
</evidence>
<evidence type="ECO:0008006" key="6">
    <source>
        <dbReference type="Google" id="ProtNLM"/>
    </source>
</evidence>
<gene>
    <name evidence="3" type="ORF">SCNRRL3882_0030</name>
    <name evidence="4" type="ORF">SCNRRL3882_7925</name>
</gene>
<keyword evidence="2" id="KW-1133">Transmembrane helix</keyword>